<evidence type="ECO:0000313" key="2">
    <source>
        <dbReference type="EMBL" id="OGF25150.1"/>
    </source>
</evidence>
<sequence length="158" mass="18059">MQQFTVPQFIDVEDKIFGPITSRQFVIMLTSFVIIGACYKLFDFSLFLTMAIVIFFMGGVVAFLKINGMPFHFFVLNFLQTSKRPFLRVWNNATGQETLSPEKEIKIVEEAPKTQSKMWSSSRLTELSLIVDTQGAYRGENGPQNKMSKIKSELDIKI</sequence>
<feature type="transmembrane region" description="Helical" evidence="1">
    <location>
        <begin position="48"/>
        <end position="79"/>
    </location>
</feature>
<name>A0A1F5SEJ7_9BACT</name>
<evidence type="ECO:0000313" key="3">
    <source>
        <dbReference type="Proteomes" id="UP000178367"/>
    </source>
</evidence>
<proteinExistence type="predicted"/>
<protein>
    <recommendedName>
        <fullName evidence="4">PrgI family protein</fullName>
    </recommendedName>
</protein>
<evidence type="ECO:0008006" key="4">
    <source>
        <dbReference type="Google" id="ProtNLM"/>
    </source>
</evidence>
<dbReference type="Pfam" id="PF12666">
    <property type="entry name" value="PrgI"/>
    <property type="match status" value="1"/>
</dbReference>
<dbReference type="AlphaFoldDB" id="A0A1F5SEJ7"/>
<gene>
    <name evidence="2" type="ORF">A2227_07450</name>
</gene>
<keyword evidence="1" id="KW-1133">Transmembrane helix</keyword>
<keyword evidence="1" id="KW-0472">Membrane</keyword>
<dbReference type="InterPro" id="IPR024414">
    <property type="entry name" value="Uncharacterised_PrgI"/>
</dbReference>
<feature type="transmembrane region" description="Helical" evidence="1">
    <location>
        <begin position="25"/>
        <end position="42"/>
    </location>
</feature>
<evidence type="ECO:0000256" key="1">
    <source>
        <dbReference type="SAM" id="Phobius"/>
    </source>
</evidence>
<dbReference type="STRING" id="1797994.A2227_07450"/>
<dbReference type="EMBL" id="MFGB01000023">
    <property type="protein sequence ID" value="OGF25150.1"/>
    <property type="molecule type" value="Genomic_DNA"/>
</dbReference>
<comment type="caution">
    <text evidence="2">The sequence shown here is derived from an EMBL/GenBank/DDBJ whole genome shotgun (WGS) entry which is preliminary data.</text>
</comment>
<reference evidence="2 3" key="1">
    <citation type="journal article" date="2016" name="Nat. Commun.">
        <title>Thousands of microbial genomes shed light on interconnected biogeochemical processes in an aquifer system.</title>
        <authorList>
            <person name="Anantharaman K."/>
            <person name="Brown C.T."/>
            <person name="Hug L.A."/>
            <person name="Sharon I."/>
            <person name="Castelle C.J."/>
            <person name="Probst A.J."/>
            <person name="Thomas B.C."/>
            <person name="Singh A."/>
            <person name="Wilkins M.J."/>
            <person name="Karaoz U."/>
            <person name="Brodie E.L."/>
            <person name="Williams K.H."/>
            <person name="Hubbard S.S."/>
            <person name="Banfield J.F."/>
        </authorList>
    </citation>
    <scope>NUCLEOTIDE SEQUENCE [LARGE SCALE GENOMIC DNA]</scope>
</reference>
<keyword evidence="1" id="KW-0812">Transmembrane</keyword>
<organism evidence="2 3">
    <name type="scientific">Candidatus Falkowbacteria bacterium RIFOXYA2_FULL_47_19</name>
    <dbReference type="NCBI Taxonomy" id="1797994"/>
    <lineage>
        <taxon>Bacteria</taxon>
        <taxon>Candidatus Falkowiibacteriota</taxon>
    </lineage>
</organism>
<accession>A0A1F5SEJ7</accession>
<dbReference type="Proteomes" id="UP000178367">
    <property type="component" value="Unassembled WGS sequence"/>
</dbReference>